<sequence>MNYLRDGTIKPRLIQSDGVRRDATGAAGLGRTVGDRTVSTFSALPTSAPKRPKIPTLAVGYGKAFPYGFLLRNATILAAKVGLKFNPCISPSSRFEIEDPVQGFEEPSRCTVLGSLQRFHYSWLLRDEEQDSTN</sequence>
<dbReference type="OrthoDB" id="10512643at2759"/>
<name>A0A8A1MCF0_AJECA</name>
<evidence type="ECO:0000313" key="1">
    <source>
        <dbReference type="EMBL" id="QSS62182.1"/>
    </source>
</evidence>
<reference evidence="1" key="1">
    <citation type="submission" date="2021-01" db="EMBL/GenBank/DDBJ databases">
        <title>Chromosome-level genome assembly of a human fungal pathogen reveals clustering of transcriptionally co-regulated genes.</title>
        <authorList>
            <person name="Voorhies M."/>
            <person name="Cohen S."/>
            <person name="Shea T.P."/>
            <person name="Petrus S."/>
            <person name="Munoz J.F."/>
            <person name="Poplawski S."/>
            <person name="Goldman W.E."/>
            <person name="Michael T."/>
            <person name="Cuomo C.A."/>
            <person name="Sil A."/>
            <person name="Beyhan S."/>
        </authorList>
    </citation>
    <scope>NUCLEOTIDE SEQUENCE</scope>
    <source>
        <strain evidence="1">WU24</strain>
    </source>
</reference>
<dbReference type="AlphaFoldDB" id="A0A8A1MCF0"/>
<dbReference type="VEuPathDB" id="FungiDB:I7I51_04359"/>
<evidence type="ECO:0000313" key="2">
    <source>
        <dbReference type="Proteomes" id="UP000663671"/>
    </source>
</evidence>
<protein>
    <submittedName>
        <fullName evidence="1">Uncharacterized protein</fullName>
    </submittedName>
</protein>
<gene>
    <name evidence="1" type="ORF">I7I51_04359</name>
</gene>
<dbReference type="Proteomes" id="UP000663671">
    <property type="component" value="Chromosome 5"/>
</dbReference>
<proteinExistence type="predicted"/>
<accession>A0A8A1MCF0</accession>
<dbReference type="EMBL" id="CP069111">
    <property type="protein sequence ID" value="QSS62182.1"/>
    <property type="molecule type" value="Genomic_DNA"/>
</dbReference>
<organism evidence="1 2">
    <name type="scientific">Ajellomyces capsulatus</name>
    <name type="common">Darling's disease fungus</name>
    <name type="synonym">Histoplasma capsulatum</name>
    <dbReference type="NCBI Taxonomy" id="5037"/>
    <lineage>
        <taxon>Eukaryota</taxon>
        <taxon>Fungi</taxon>
        <taxon>Dikarya</taxon>
        <taxon>Ascomycota</taxon>
        <taxon>Pezizomycotina</taxon>
        <taxon>Eurotiomycetes</taxon>
        <taxon>Eurotiomycetidae</taxon>
        <taxon>Onygenales</taxon>
        <taxon>Ajellomycetaceae</taxon>
        <taxon>Histoplasma</taxon>
    </lineage>
</organism>